<organism evidence="1 2">
    <name type="scientific">Cohnella herbarum</name>
    <dbReference type="NCBI Taxonomy" id="2728023"/>
    <lineage>
        <taxon>Bacteria</taxon>
        <taxon>Bacillati</taxon>
        <taxon>Bacillota</taxon>
        <taxon>Bacilli</taxon>
        <taxon>Bacillales</taxon>
        <taxon>Paenibacillaceae</taxon>
        <taxon>Cohnella</taxon>
    </lineage>
</organism>
<accession>A0A7Z2VLS6</accession>
<proteinExistence type="predicted"/>
<keyword evidence="2" id="KW-1185">Reference proteome</keyword>
<dbReference type="Gene3D" id="2.120.10.30">
    <property type="entry name" value="TolB, C-terminal domain"/>
    <property type="match status" value="2"/>
</dbReference>
<dbReference type="RefSeq" id="WP_169281700.1">
    <property type="nucleotide sequence ID" value="NZ_CP051680.1"/>
</dbReference>
<dbReference type="InterPro" id="IPR011042">
    <property type="entry name" value="6-blade_b-propeller_TolB-like"/>
</dbReference>
<gene>
    <name evidence="1" type="ORF">HH215_21155</name>
</gene>
<reference evidence="1 2" key="1">
    <citation type="submission" date="2020-04" db="EMBL/GenBank/DDBJ databases">
        <title>Genome sequencing of novel species.</title>
        <authorList>
            <person name="Heo J."/>
            <person name="Kim S.-J."/>
            <person name="Kim J.-S."/>
            <person name="Hong S.-B."/>
            <person name="Kwon S.-W."/>
        </authorList>
    </citation>
    <scope>NUCLEOTIDE SEQUENCE [LARGE SCALE GENOMIC DNA]</scope>
    <source>
        <strain evidence="1 2">MFER-1</strain>
    </source>
</reference>
<protein>
    <submittedName>
        <fullName evidence="1">Translocation protein TolB</fullName>
    </submittedName>
</protein>
<sequence length="425" mass="46807">MRTFHKINRVLVVVAIILFLGKLDTVSAKPADSLKAAFIREGDLWMKSGGAERQLTRGEYIRDPKWSYDGEWLAYTKGEDRQELRLWHIPTAQSQAVSATGGGNYQWSPARNRLAFLEGQKLSWISAEKPNRPAEVAQAINNFSWLPDGSGFVASTTAELLPDGWTPVRILKIPLTGNGIPAPQGDTGAAVKTLYVLPKQSDDFFAIGTSVFKFSDTGKWMAFLATPTASLSADANTLCILSENGAFFRKVDQMANNSEWFSWADRGDKLAYIGGAGREATNNKELKVVEAPSGKPVAYTPAGYVDQSFSWEGVQHIVVSRAKEWKGAVTGGPATKPLPNLVEIKLQGPRYKPLTQAPRNYGDFNPQYLPSVKQIGWVRSDRSKADVLIAGSGGKHPLIWIKNVDAGANFYEQWKWSDVLSFYSS</sequence>
<dbReference type="KEGG" id="cheb:HH215_21155"/>
<name>A0A7Z2VLS6_9BACL</name>
<dbReference type="EMBL" id="CP051680">
    <property type="protein sequence ID" value="QJD85438.1"/>
    <property type="molecule type" value="Genomic_DNA"/>
</dbReference>
<evidence type="ECO:0000313" key="1">
    <source>
        <dbReference type="EMBL" id="QJD85438.1"/>
    </source>
</evidence>
<dbReference type="Proteomes" id="UP000502248">
    <property type="component" value="Chromosome"/>
</dbReference>
<evidence type="ECO:0000313" key="2">
    <source>
        <dbReference type="Proteomes" id="UP000502248"/>
    </source>
</evidence>
<dbReference type="AlphaFoldDB" id="A0A7Z2VLS6"/>
<dbReference type="SUPFAM" id="SSF82171">
    <property type="entry name" value="DPP6 N-terminal domain-like"/>
    <property type="match status" value="1"/>
</dbReference>